<feature type="domain" description="Cupin type-2" evidence="1">
    <location>
        <begin position="35"/>
        <end position="94"/>
    </location>
</feature>
<protein>
    <submittedName>
        <fullName evidence="2">Cupin domain-containing protein</fullName>
    </submittedName>
</protein>
<gene>
    <name evidence="2" type="ORF">JZM24_14975</name>
</gene>
<evidence type="ECO:0000313" key="3">
    <source>
        <dbReference type="Proteomes" id="UP000811282"/>
    </source>
</evidence>
<proteinExistence type="predicted"/>
<name>A0ABS5YED5_9GAMM</name>
<dbReference type="Proteomes" id="UP000811282">
    <property type="component" value="Unassembled WGS sequence"/>
</dbReference>
<sequence>MKTFYLDNETPWEALGGGVKRKVMTWSDELMMVCVHFAKGAVGTPHKHEIHDQIAYVAAGRFEVTIYGETRILGVGDAYRAVKEQLHGVVALEENSVLIDTFTPKRDDFLS</sequence>
<dbReference type="PIRSF" id="PIRSF029883">
    <property type="entry name" value="KdgF"/>
    <property type="match status" value="1"/>
</dbReference>
<dbReference type="EMBL" id="JAFJYC010000002">
    <property type="protein sequence ID" value="MBT9433097.1"/>
    <property type="molecule type" value="Genomic_DNA"/>
</dbReference>
<dbReference type="Gene3D" id="2.60.120.10">
    <property type="entry name" value="Jelly Rolls"/>
    <property type="match status" value="1"/>
</dbReference>
<organism evidence="2 3">
    <name type="scientific">Candidatus Sodalis endolongispinus</name>
    <dbReference type="NCBI Taxonomy" id="2812662"/>
    <lineage>
        <taxon>Bacteria</taxon>
        <taxon>Pseudomonadati</taxon>
        <taxon>Pseudomonadota</taxon>
        <taxon>Gammaproteobacteria</taxon>
        <taxon>Enterobacterales</taxon>
        <taxon>Bruguierivoracaceae</taxon>
        <taxon>Sodalis</taxon>
    </lineage>
</organism>
<dbReference type="InterPro" id="IPR025499">
    <property type="entry name" value="KdgF"/>
</dbReference>
<dbReference type="InterPro" id="IPR014710">
    <property type="entry name" value="RmlC-like_jellyroll"/>
</dbReference>
<evidence type="ECO:0000259" key="1">
    <source>
        <dbReference type="Pfam" id="PF07883"/>
    </source>
</evidence>
<dbReference type="SUPFAM" id="SSF51182">
    <property type="entry name" value="RmlC-like cupins"/>
    <property type="match status" value="1"/>
</dbReference>
<dbReference type="Pfam" id="PF07883">
    <property type="entry name" value="Cupin_2"/>
    <property type="match status" value="1"/>
</dbReference>
<dbReference type="InterPro" id="IPR052535">
    <property type="entry name" value="Bacilysin_H2HPP_isomerase"/>
</dbReference>
<dbReference type="InterPro" id="IPR013096">
    <property type="entry name" value="Cupin_2"/>
</dbReference>
<keyword evidence="3" id="KW-1185">Reference proteome</keyword>
<comment type="caution">
    <text evidence="2">The sequence shown here is derived from an EMBL/GenBank/DDBJ whole genome shotgun (WGS) entry which is preliminary data.</text>
</comment>
<dbReference type="PANTHER" id="PTHR40112:SF1">
    <property type="entry name" value="H2HPP ISOMERASE"/>
    <property type="match status" value="1"/>
</dbReference>
<evidence type="ECO:0000313" key="2">
    <source>
        <dbReference type="EMBL" id="MBT9433097.1"/>
    </source>
</evidence>
<accession>A0ABS5YED5</accession>
<reference evidence="2 3" key="1">
    <citation type="journal article" date="2021" name="Genome Biol. Evol.">
        <title>The evolution of interdependence in a four-way mealybug symbiosis.</title>
        <authorList>
            <person name="Garber A.I."/>
            <person name="Kupper M."/>
            <person name="Laetsch D.R."/>
            <person name="Weldon S.R."/>
            <person name="Ladinsky M.S."/>
            <person name="Bjorkman P.J."/>
            <person name="McCutcheon J.P."/>
        </authorList>
    </citation>
    <scope>NUCLEOTIDE SEQUENCE [LARGE SCALE GENOMIC DNA]</scope>
    <source>
        <strain evidence="2">SOD</strain>
    </source>
</reference>
<dbReference type="PANTHER" id="PTHR40112">
    <property type="entry name" value="H2HPP ISOMERASE"/>
    <property type="match status" value="1"/>
</dbReference>
<dbReference type="CDD" id="cd02238">
    <property type="entry name" value="cupin_KdgF"/>
    <property type="match status" value="1"/>
</dbReference>
<dbReference type="InterPro" id="IPR011051">
    <property type="entry name" value="RmlC_Cupin_sf"/>
</dbReference>
<dbReference type="RefSeq" id="WP_215670646.1">
    <property type="nucleotide sequence ID" value="NZ_JAFJYC010000002.1"/>
</dbReference>